<protein>
    <recommendedName>
        <fullName evidence="4">Copia protein</fullName>
    </recommendedName>
</protein>
<dbReference type="PANTHER" id="PTHR11439">
    <property type="entry name" value="GAG-POL-RELATED RETROTRANSPOSON"/>
    <property type="match status" value="1"/>
</dbReference>
<proteinExistence type="predicted"/>
<accession>A0A9Q3KZD6</accession>
<evidence type="ECO:0008006" key="4">
    <source>
        <dbReference type="Google" id="ProtNLM"/>
    </source>
</evidence>
<feature type="compositionally biased region" description="Basic and acidic residues" evidence="1">
    <location>
        <begin position="180"/>
        <end position="200"/>
    </location>
</feature>
<gene>
    <name evidence="2" type="ORF">O181_128144</name>
</gene>
<feature type="non-terminal residue" evidence="2">
    <location>
        <position position="1"/>
    </location>
</feature>
<evidence type="ECO:0000313" key="3">
    <source>
        <dbReference type="Proteomes" id="UP000765509"/>
    </source>
</evidence>
<organism evidence="2 3">
    <name type="scientific">Austropuccinia psidii MF-1</name>
    <dbReference type="NCBI Taxonomy" id="1389203"/>
    <lineage>
        <taxon>Eukaryota</taxon>
        <taxon>Fungi</taxon>
        <taxon>Dikarya</taxon>
        <taxon>Basidiomycota</taxon>
        <taxon>Pucciniomycotina</taxon>
        <taxon>Pucciniomycetes</taxon>
        <taxon>Pucciniales</taxon>
        <taxon>Sphaerophragmiaceae</taxon>
        <taxon>Austropuccinia</taxon>
    </lineage>
</organism>
<name>A0A9Q3KZD6_9BASI</name>
<comment type="caution">
    <text evidence="2">The sequence shown here is derived from an EMBL/GenBank/DDBJ whole genome shotgun (WGS) entry which is preliminary data.</text>
</comment>
<evidence type="ECO:0000256" key="1">
    <source>
        <dbReference type="SAM" id="MobiDB-lite"/>
    </source>
</evidence>
<evidence type="ECO:0000313" key="2">
    <source>
        <dbReference type="EMBL" id="MBW0588429.1"/>
    </source>
</evidence>
<dbReference type="OrthoDB" id="437005at2759"/>
<feature type="region of interest" description="Disordered" evidence="1">
    <location>
        <begin position="173"/>
        <end position="200"/>
    </location>
</feature>
<sequence length="200" mass="22394">LTVSISGNHWQSFLHVLRYLKGTQDIGLIYVRNMKKEVIAYSDEDWGKCSVTRRSWCQEAGISAFHDPITIFEDNQSCIKTATGNGNLNNKRMKHIDIQLHFVREAIDAAHVCLQYVPTLQMLADFLTKSVPKPKLVGSLVPLGVLRLGERGDVDYLDENQGKSLAKRKEVTITPATEPAHNELGSKDSDIHCDRSGYNA</sequence>
<dbReference type="AlphaFoldDB" id="A0A9Q3KZD6"/>
<reference evidence="2" key="1">
    <citation type="submission" date="2021-03" db="EMBL/GenBank/DDBJ databases">
        <title>Draft genome sequence of rust myrtle Austropuccinia psidii MF-1, a brazilian biotype.</title>
        <authorList>
            <person name="Quecine M.C."/>
            <person name="Pachon D.M.R."/>
            <person name="Bonatelli M.L."/>
            <person name="Correr F.H."/>
            <person name="Franceschini L.M."/>
            <person name="Leite T.F."/>
            <person name="Margarido G.R.A."/>
            <person name="Almeida C.A."/>
            <person name="Ferrarezi J.A."/>
            <person name="Labate C.A."/>
        </authorList>
    </citation>
    <scope>NUCLEOTIDE SEQUENCE</scope>
    <source>
        <strain evidence="2">MF-1</strain>
    </source>
</reference>
<dbReference type="CDD" id="cd09272">
    <property type="entry name" value="RNase_HI_RT_Ty1"/>
    <property type="match status" value="1"/>
</dbReference>
<dbReference type="Proteomes" id="UP000765509">
    <property type="component" value="Unassembled WGS sequence"/>
</dbReference>
<keyword evidence="3" id="KW-1185">Reference proteome</keyword>
<dbReference type="EMBL" id="AVOT02130517">
    <property type="protein sequence ID" value="MBW0588429.1"/>
    <property type="molecule type" value="Genomic_DNA"/>
</dbReference>
<dbReference type="PANTHER" id="PTHR11439:SF463">
    <property type="entry name" value="REVERSE TRANSCRIPTASE TY1_COPIA-TYPE DOMAIN-CONTAINING PROTEIN"/>
    <property type="match status" value="1"/>
</dbReference>